<organism evidence="2 3">
    <name type="scientific">Stephania cephalantha</name>
    <dbReference type="NCBI Taxonomy" id="152367"/>
    <lineage>
        <taxon>Eukaryota</taxon>
        <taxon>Viridiplantae</taxon>
        <taxon>Streptophyta</taxon>
        <taxon>Embryophyta</taxon>
        <taxon>Tracheophyta</taxon>
        <taxon>Spermatophyta</taxon>
        <taxon>Magnoliopsida</taxon>
        <taxon>Ranunculales</taxon>
        <taxon>Menispermaceae</taxon>
        <taxon>Menispermoideae</taxon>
        <taxon>Cissampelideae</taxon>
        <taxon>Stephania</taxon>
    </lineage>
</organism>
<accession>A0AAP0HMK1</accession>
<reference evidence="2 3" key="1">
    <citation type="submission" date="2024-01" db="EMBL/GenBank/DDBJ databases">
        <title>Genome assemblies of Stephania.</title>
        <authorList>
            <person name="Yang L."/>
        </authorList>
    </citation>
    <scope>NUCLEOTIDE SEQUENCE [LARGE SCALE GENOMIC DNA]</scope>
    <source>
        <strain evidence="2">JXDWG</strain>
        <tissue evidence="2">Leaf</tissue>
    </source>
</reference>
<feature type="region of interest" description="Disordered" evidence="1">
    <location>
        <begin position="97"/>
        <end position="136"/>
    </location>
</feature>
<evidence type="ECO:0000256" key="1">
    <source>
        <dbReference type="SAM" id="MobiDB-lite"/>
    </source>
</evidence>
<dbReference type="AlphaFoldDB" id="A0AAP0HMK1"/>
<gene>
    <name evidence="2" type="ORF">Scep_027462</name>
</gene>
<evidence type="ECO:0000313" key="2">
    <source>
        <dbReference type="EMBL" id="KAK9088380.1"/>
    </source>
</evidence>
<protein>
    <recommendedName>
        <fullName evidence="4">DUF4283 domain-containing protein</fullName>
    </recommendedName>
</protein>
<dbReference type="PANTHER" id="PTHR31286:SF99">
    <property type="entry name" value="DUF4283 DOMAIN-CONTAINING PROTEIN"/>
    <property type="match status" value="1"/>
</dbReference>
<dbReference type="EMBL" id="JBBNAG010000012">
    <property type="protein sequence ID" value="KAK9088380.1"/>
    <property type="molecule type" value="Genomic_DNA"/>
</dbReference>
<dbReference type="Proteomes" id="UP001419268">
    <property type="component" value="Unassembled WGS sequence"/>
</dbReference>
<name>A0AAP0HMK1_9MAGN</name>
<feature type="compositionally biased region" description="Polar residues" evidence="1">
    <location>
        <begin position="125"/>
        <end position="136"/>
    </location>
</feature>
<evidence type="ECO:0008006" key="4">
    <source>
        <dbReference type="Google" id="ProtNLM"/>
    </source>
</evidence>
<evidence type="ECO:0000313" key="3">
    <source>
        <dbReference type="Proteomes" id="UP001419268"/>
    </source>
</evidence>
<sequence>MSVWIRLPRLPMEYYDEVVCKGIGNYLGKFMKIDVFAWTTSRGRFARICIEVDLELPLIPNVTINYDCFAVEYESLHEICFLCGKFGHNKEAYPNLQAEPPPVMDHSSSTPLARRGSLATHESEASSSTNTGSLIA</sequence>
<dbReference type="InterPro" id="IPR040256">
    <property type="entry name" value="At4g02000-like"/>
</dbReference>
<keyword evidence="3" id="KW-1185">Reference proteome</keyword>
<comment type="caution">
    <text evidence="2">The sequence shown here is derived from an EMBL/GenBank/DDBJ whole genome shotgun (WGS) entry which is preliminary data.</text>
</comment>
<dbReference type="PANTHER" id="PTHR31286">
    <property type="entry name" value="GLYCINE-RICH CELL WALL STRUCTURAL PROTEIN 1.8-LIKE"/>
    <property type="match status" value="1"/>
</dbReference>
<proteinExistence type="predicted"/>